<comment type="caution">
    <text evidence="1">The sequence shown here is derived from an EMBL/GenBank/DDBJ whole genome shotgun (WGS) entry which is preliminary data.</text>
</comment>
<keyword evidence="2" id="KW-1185">Reference proteome</keyword>
<organism evidence="1 2">
    <name type="scientific">Acinetobacter rongchengensis</name>
    <dbReference type="NCBI Taxonomy" id="2419601"/>
    <lineage>
        <taxon>Bacteria</taxon>
        <taxon>Pseudomonadati</taxon>
        <taxon>Pseudomonadota</taxon>
        <taxon>Gammaproteobacteria</taxon>
        <taxon>Moraxellales</taxon>
        <taxon>Moraxellaceae</taxon>
        <taxon>Acinetobacter</taxon>
    </lineage>
</organism>
<protein>
    <submittedName>
        <fullName evidence="1">DUF393 domain-containing protein</fullName>
    </submittedName>
</protein>
<dbReference type="OrthoDB" id="9785438at2"/>
<dbReference type="GO" id="GO:0015035">
    <property type="term" value="F:protein-disulfide reductase activity"/>
    <property type="evidence" value="ECO:0007669"/>
    <property type="project" value="InterPro"/>
</dbReference>
<dbReference type="AlphaFoldDB" id="A0A3A8EY45"/>
<proteinExistence type="predicted"/>
<reference evidence="1 2" key="1">
    <citation type="submission" date="2018-09" db="EMBL/GenBank/DDBJ databases">
        <title>The draft genome of Acinetobacter spp. strains.</title>
        <authorList>
            <person name="Qin J."/>
            <person name="Feng Y."/>
            <person name="Zong Z."/>
        </authorList>
    </citation>
    <scope>NUCLEOTIDE SEQUENCE [LARGE SCALE GENOMIC DNA]</scope>
    <source>
        <strain evidence="1 2">WCHAc060115</strain>
    </source>
</reference>
<dbReference type="RefSeq" id="WP_120383032.1">
    <property type="nucleotide sequence ID" value="NZ_RAXT01000004.1"/>
</dbReference>
<gene>
    <name evidence="1" type="ORF">D7V20_03920</name>
</gene>
<evidence type="ECO:0000313" key="1">
    <source>
        <dbReference type="EMBL" id="RKG39762.1"/>
    </source>
</evidence>
<dbReference type="PANTHER" id="PTHR33639">
    <property type="entry name" value="THIOL-DISULFIDE OXIDOREDUCTASE DCC"/>
    <property type="match status" value="1"/>
</dbReference>
<evidence type="ECO:0000313" key="2">
    <source>
        <dbReference type="Proteomes" id="UP000280405"/>
    </source>
</evidence>
<sequence length="149" mass="17622">MQYNIEKIIQQHDIVLFDEICVLCNGWAKFLIQHDMQARFKLASVQSALGQEILKYYAMPTDHFDTMLVIKNTQLYSESTAFLKVIQEIKFPYSILKTAYVIPQFIRDFLYRRVALNRYRLFGTTNHCCLLPSVQNKKHFLDNVIHENI</sequence>
<dbReference type="EMBL" id="RAXT01000004">
    <property type="protein sequence ID" value="RKG39762.1"/>
    <property type="molecule type" value="Genomic_DNA"/>
</dbReference>
<dbReference type="PANTHER" id="PTHR33639:SF2">
    <property type="entry name" value="DUF393 DOMAIN-CONTAINING PROTEIN"/>
    <property type="match status" value="1"/>
</dbReference>
<accession>A0A3A8EY45</accession>
<name>A0A3A8EY45_9GAMM</name>
<dbReference type="Pfam" id="PF04134">
    <property type="entry name" value="DCC1-like"/>
    <property type="match status" value="1"/>
</dbReference>
<dbReference type="Proteomes" id="UP000280405">
    <property type="component" value="Unassembled WGS sequence"/>
</dbReference>
<dbReference type="InterPro" id="IPR052927">
    <property type="entry name" value="DCC_oxidoreductase"/>
</dbReference>
<dbReference type="InterPro" id="IPR007263">
    <property type="entry name" value="DCC1-like"/>
</dbReference>